<dbReference type="PANTHER" id="PTHR43142:SF8">
    <property type="entry name" value="CARBOXYLIC ESTER HYDROLASE"/>
    <property type="match status" value="1"/>
</dbReference>
<protein>
    <recommendedName>
        <fullName evidence="1">Carboxylesterase type B domain-containing protein</fullName>
    </recommendedName>
</protein>
<keyword evidence="3" id="KW-1185">Reference proteome</keyword>
<dbReference type="Gene3D" id="3.40.50.1820">
    <property type="entry name" value="alpha/beta hydrolase"/>
    <property type="match status" value="1"/>
</dbReference>
<dbReference type="VEuPathDB" id="FungiDB:TAPDE_005353"/>
<dbReference type="PROSITE" id="PS00941">
    <property type="entry name" value="CARBOXYLESTERASE_B_2"/>
    <property type="match status" value="1"/>
</dbReference>
<name>R4XK29_TAPDE</name>
<dbReference type="EMBL" id="CAHR02000312">
    <property type="protein sequence ID" value="CCG84808.1"/>
    <property type="molecule type" value="Genomic_DNA"/>
</dbReference>
<comment type="caution">
    <text evidence="2">The sequence shown here is derived from an EMBL/GenBank/DDBJ whole genome shotgun (WGS) entry which is preliminary data.</text>
</comment>
<dbReference type="Proteomes" id="UP000013776">
    <property type="component" value="Unassembled WGS sequence"/>
</dbReference>
<proteinExistence type="predicted"/>
<dbReference type="SUPFAM" id="SSF53474">
    <property type="entry name" value="alpha/beta-Hydrolases"/>
    <property type="match status" value="1"/>
</dbReference>
<gene>
    <name evidence="2" type="ORF">TAPDE_005353</name>
</gene>
<sequence length="533" mass="60558">MYDQETAATTIKLNNTTLHGLEDSSLQVVRFLGIPYALPPTGQYRFQKPRKLPQDYQYGEDGKLECKTFPAVCPQPIYKMNNTPMPQPPGTKFSEDCLYVNIWIPKGIPPAGGWPVLSWIHGGWYQTGSPLIGDANNPGGLISPHGAGVSAIIVTIGYRLNIFGFLANNDLNGNFGLWDQRLALEWTYDNIHHFSGNPKRITIAGLSAGANAVHQQINYEFFSSQREPIFNQAIMYSNAISAQSKPPSAAQAQFDEVCQKFDISSTLSQAEKLERLKQIKDTDLASRLLELKYHTFRHVTDGEFISPELVKRGQNGRFAAEFVRRDFRLIVGEVENEESVYRAVNPPHSRAQFIPELENYYSADTSKALFDRYPFQENQRENEPEDWKDHFGRIVAASQVRAPTRRLCSQIFAKSGEKFAKQFFRYRISLRLRILTAVGVPESFGVGHGMDQDVWWFRAKAFKDDEATSVRQWLKPVDAFINGQEVGWGTKDVQEYRRLCKDGSIRIEADMYWDEYQAFADVLMPHASSAQKL</sequence>
<evidence type="ECO:0000313" key="3">
    <source>
        <dbReference type="Proteomes" id="UP000013776"/>
    </source>
</evidence>
<dbReference type="AlphaFoldDB" id="R4XK29"/>
<dbReference type="OrthoDB" id="6846267at2759"/>
<accession>R4XK29</accession>
<dbReference type="Pfam" id="PF00135">
    <property type="entry name" value="COesterase"/>
    <property type="match status" value="1"/>
</dbReference>
<feature type="domain" description="Carboxylesterase type B" evidence="1">
    <location>
        <begin position="10"/>
        <end position="455"/>
    </location>
</feature>
<reference evidence="2 3" key="1">
    <citation type="journal article" date="2013" name="MBio">
        <title>Genome sequencing of the plant pathogen Taphrina deformans, the causal agent of peach leaf curl.</title>
        <authorList>
            <person name="Cisse O.H."/>
            <person name="Almeida J.M.G.C.F."/>
            <person name="Fonseca A."/>
            <person name="Kumar A.A."/>
            <person name="Salojaervi J."/>
            <person name="Overmyer K."/>
            <person name="Hauser P.M."/>
            <person name="Pagni M."/>
        </authorList>
    </citation>
    <scope>NUCLEOTIDE SEQUENCE [LARGE SCALE GENOMIC DNA]</scope>
    <source>
        <strain evidence="3">PYCC 5710 / ATCC 11124 / CBS 356.35 / IMI 108563 / JCM 9778 / NBRC 8474</strain>
    </source>
</reference>
<dbReference type="InterPro" id="IPR029058">
    <property type="entry name" value="AB_hydrolase_fold"/>
</dbReference>
<dbReference type="ESTHER" id="tapde-r4xk29">
    <property type="family name" value="Fungal_carboxylesterase_lipase"/>
</dbReference>
<evidence type="ECO:0000259" key="1">
    <source>
        <dbReference type="Pfam" id="PF00135"/>
    </source>
</evidence>
<organism evidence="2 3">
    <name type="scientific">Taphrina deformans (strain PYCC 5710 / ATCC 11124 / CBS 356.35 / IMI 108563 / JCM 9778 / NBRC 8474)</name>
    <name type="common">Peach leaf curl fungus</name>
    <name type="synonym">Lalaria deformans</name>
    <dbReference type="NCBI Taxonomy" id="1097556"/>
    <lineage>
        <taxon>Eukaryota</taxon>
        <taxon>Fungi</taxon>
        <taxon>Dikarya</taxon>
        <taxon>Ascomycota</taxon>
        <taxon>Taphrinomycotina</taxon>
        <taxon>Taphrinomycetes</taxon>
        <taxon>Taphrinales</taxon>
        <taxon>Taphrinaceae</taxon>
        <taxon>Taphrina</taxon>
    </lineage>
</organism>
<dbReference type="eggNOG" id="KOG1516">
    <property type="taxonomic scope" value="Eukaryota"/>
</dbReference>
<dbReference type="InterPro" id="IPR019819">
    <property type="entry name" value="Carboxylesterase_B_CS"/>
</dbReference>
<dbReference type="PANTHER" id="PTHR43142">
    <property type="entry name" value="CARBOXYLIC ESTER HYDROLASE"/>
    <property type="match status" value="1"/>
</dbReference>
<dbReference type="InterPro" id="IPR002018">
    <property type="entry name" value="CarbesteraseB"/>
</dbReference>
<evidence type="ECO:0000313" key="2">
    <source>
        <dbReference type="EMBL" id="CCG84808.1"/>
    </source>
</evidence>
<dbReference type="STRING" id="1097556.R4XK29"/>